<dbReference type="Proteomes" id="UP000321230">
    <property type="component" value="Unassembled WGS sequence"/>
</dbReference>
<dbReference type="PANTHER" id="PTHR42734">
    <property type="entry name" value="METAL TRANSPORT SYSTEM ATP-BINDING PROTEIN TM_0124-RELATED"/>
    <property type="match status" value="1"/>
</dbReference>
<comment type="caution">
    <text evidence="8">The sequence shown here is derived from an EMBL/GenBank/DDBJ whole genome shotgun (WGS) entry which is preliminary data.</text>
</comment>
<keyword evidence="5" id="KW-0864">Zinc transport</keyword>
<dbReference type="GO" id="GO:0006829">
    <property type="term" value="P:zinc ion transport"/>
    <property type="evidence" value="ECO:0007669"/>
    <property type="project" value="UniProtKB-KW"/>
</dbReference>
<dbReference type="InterPro" id="IPR017871">
    <property type="entry name" value="ABC_transporter-like_CS"/>
</dbReference>
<organism evidence="8 9">
    <name type="scientific">Gluconobacter wancherniae NBRC 103581</name>
    <dbReference type="NCBI Taxonomy" id="656744"/>
    <lineage>
        <taxon>Bacteria</taxon>
        <taxon>Pseudomonadati</taxon>
        <taxon>Pseudomonadota</taxon>
        <taxon>Alphaproteobacteria</taxon>
        <taxon>Acetobacterales</taxon>
        <taxon>Acetobacteraceae</taxon>
        <taxon>Gluconobacter</taxon>
    </lineage>
</organism>
<evidence type="ECO:0000313" key="8">
    <source>
        <dbReference type="EMBL" id="GEK94512.1"/>
    </source>
</evidence>
<dbReference type="InterPro" id="IPR003593">
    <property type="entry name" value="AAA+_ATPase"/>
</dbReference>
<dbReference type="SUPFAM" id="SSF52540">
    <property type="entry name" value="P-loop containing nucleoside triphosphate hydrolases"/>
    <property type="match status" value="1"/>
</dbReference>
<evidence type="ECO:0000259" key="7">
    <source>
        <dbReference type="PROSITE" id="PS50893"/>
    </source>
</evidence>
<reference evidence="8 9" key="1">
    <citation type="submission" date="2019-07" db="EMBL/GenBank/DDBJ databases">
        <title>Whole genome shotgun sequence of Gluconobacter wancherniae NBRC 103581.</title>
        <authorList>
            <person name="Hosoyama A."/>
            <person name="Uohara A."/>
            <person name="Ohji S."/>
            <person name="Ichikawa N."/>
        </authorList>
    </citation>
    <scope>NUCLEOTIDE SEQUENCE [LARGE SCALE GENOMIC DNA]</scope>
    <source>
        <strain evidence="8 9">NBRC 103581</strain>
    </source>
</reference>
<dbReference type="OrthoDB" id="9810077at2"/>
<name>A0A511B447_9PROT</name>
<keyword evidence="9" id="KW-1185">Reference proteome</keyword>
<keyword evidence="4" id="KW-0067">ATP-binding</keyword>
<accession>A0A511B447</accession>
<dbReference type="PROSITE" id="PS50893">
    <property type="entry name" value="ABC_TRANSPORTER_2"/>
    <property type="match status" value="1"/>
</dbReference>
<dbReference type="PANTHER" id="PTHR42734:SF17">
    <property type="entry name" value="METAL TRANSPORT SYSTEM ATP-BINDING PROTEIN TM_0124-RELATED"/>
    <property type="match status" value="1"/>
</dbReference>
<comment type="similarity">
    <text evidence="1">Belongs to the ABC transporter superfamily.</text>
</comment>
<evidence type="ECO:0000256" key="2">
    <source>
        <dbReference type="ARBA" id="ARBA00022448"/>
    </source>
</evidence>
<dbReference type="InterPro" id="IPR027417">
    <property type="entry name" value="P-loop_NTPase"/>
</dbReference>
<evidence type="ECO:0000256" key="5">
    <source>
        <dbReference type="ARBA" id="ARBA00022906"/>
    </source>
</evidence>
<feature type="domain" description="ABC transporter" evidence="7">
    <location>
        <begin position="7"/>
        <end position="221"/>
    </location>
</feature>
<evidence type="ECO:0000256" key="3">
    <source>
        <dbReference type="ARBA" id="ARBA00022741"/>
    </source>
</evidence>
<protein>
    <recommendedName>
        <fullName evidence="7">ABC transporter domain-containing protein</fullName>
    </recommendedName>
</protein>
<dbReference type="InterPro" id="IPR050153">
    <property type="entry name" value="Metal_Ion_Import_ABC"/>
</dbReference>
<evidence type="ECO:0000313" key="9">
    <source>
        <dbReference type="Proteomes" id="UP000321230"/>
    </source>
</evidence>
<evidence type="ECO:0000256" key="6">
    <source>
        <dbReference type="ARBA" id="ARBA00023065"/>
    </source>
</evidence>
<keyword evidence="3" id="KW-0547">Nucleotide-binding</keyword>
<dbReference type="EMBL" id="BJUZ01000003">
    <property type="protein sequence ID" value="GEK94512.1"/>
    <property type="molecule type" value="Genomic_DNA"/>
</dbReference>
<keyword evidence="5" id="KW-0862">Zinc</keyword>
<dbReference type="GO" id="GO:0005524">
    <property type="term" value="F:ATP binding"/>
    <property type="evidence" value="ECO:0007669"/>
    <property type="project" value="UniProtKB-KW"/>
</dbReference>
<dbReference type="Gene3D" id="3.40.50.300">
    <property type="entry name" value="P-loop containing nucleotide triphosphate hydrolases"/>
    <property type="match status" value="1"/>
</dbReference>
<dbReference type="InterPro" id="IPR003439">
    <property type="entry name" value="ABC_transporter-like_ATP-bd"/>
</dbReference>
<keyword evidence="6" id="KW-0406">Ion transport</keyword>
<dbReference type="Pfam" id="PF00005">
    <property type="entry name" value="ABC_tran"/>
    <property type="match status" value="1"/>
</dbReference>
<dbReference type="RefSeq" id="WP_146798102.1">
    <property type="nucleotide sequence ID" value="NZ_BARC01000002.1"/>
</dbReference>
<keyword evidence="2" id="KW-0813">Transport</keyword>
<evidence type="ECO:0000256" key="4">
    <source>
        <dbReference type="ARBA" id="ARBA00022840"/>
    </source>
</evidence>
<dbReference type="AlphaFoldDB" id="A0A511B447"/>
<dbReference type="SMART" id="SM00382">
    <property type="entry name" value="AAA"/>
    <property type="match status" value="1"/>
</dbReference>
<gene>
    <name evidence="8" type="ORF">GWA01_22820</name>
</gene>
<dbReference type="GO" id="GO:0016887">
    <property type="term" value="F:ATP hydrolysis activity"/>
    <property type="evidence" value="ECO:0007669"/>
    <property type="project" value="InterPro"/>
</dbReference>
<dbReference type="PROSITE" id="PS00211">
    <property type="entry name" value="ABC_TRANSPORTER_1"/>
    <property type="match status" value="1"/>
</dbReference>
<evidence type="ECO:0000256" key="1">
    <source>
        <dbReference type="ARBA" id="ARBA00005417"/>
    </source>
</evidence>
<sequence>MHLRTDLRLENVTLSAGSSVVLKGVSLQTSLAGITLLSGRNGTGKTTLLRALLGLDKPSHGSIFLRNAVPEDIRKDVGYMPQSIGDAALAIPAFSHVLNAVGGACWGLPFHWRARRREAERVLKLTGARVFAHRPLGALSGGERQRIGLAQALIGAPELLFLDEPLAGLDHGAQNEIISLLCELSRNLGIGVLMTSHETSSLKDVVSRTLLLEGGHLRARI</sequence>
<proteinExistence type="inferred from homology"/>